<protein>
    <submittedName>
        <fullName evidence="2">Uncharacterized protein</fullName>
    </submittedName>
</protein>
<dbReference type="InterPro" id="IPR022036">
    <property type="entry name" value="DUF3605"/>
</dbReference>
<dbReference type="GO" id="GO:0006044">
    <property type="term" value="P:N-acetylglucosamine metabolic process"/>
    <property type="evidence" value="ECO:0007669"/>
    <property type="project" value="TreeGrafter"/>
</dbReference>
<gene>
    <name evidence="2" type="ORF">Rhopal_007555-T1</name>
</gene>
<dbReference type="PANTHER" id="PTHR35020">
    <property type="entry name" value="N-ACETYLGLUCOSAMINE-INDUCED PROTEIN 1"/>
    <property type="match status" value="1"/>
</dbReference>
<evidence type="ECO:0000313" key="2">
    <source>
        <dbReference type="EMBL" id="GJN94475.1"/>
    </source>
</evidence>
<organism evidence="2 3">
    <name type="scientific">Rhodotorula paludigena</name>
    <dbReference type="NCBI Taxonomy" id="86838"/>
    <lineage>
        <taxon>Eukaryota</taxon>
        <taxon>Fungi</taxon>
        <taxon>Dikarya</taxon>
        <taxon>Basidiomycota</taxon>
        <taxon>Pucciniomycotina</taxon>
        <taxon>Microbotryomycetes</taxon>
        <taxon>Sporidiobolales</taxon>
        <taxon>Sporidiobolaceae</taxon>
        <taxon>Rhodotorula</taxon>
    </lineage>
</organism>
<dbReference type="AlphaFoldDB" id="A0AAV5GPG7"/>
<evidence type="ECO:0000313" key="3">
    <source>
        <dbReference type="Proteomes" id="UP001342314"/>
    </source>
</evidence>
<dbReference type="EMBL" id="BQKY01000017">
    <property type="protein sequence ID" value="GJN94475.1"/>
    <property type="molecule type" value="Genomic_DNA"/>
</dbReference>
<accession>A0AAV5GPG7</accession>
<feature type="region of interest" description="Disordered" evidence="1">
    <location>
        <begin position="146"/>
        <end position="169"/>
    </location>
</feature>
<feature type="region of interest" description="Disordered" evidence="1">
    <location>
        <begin position="181"/>
        <end position="206"/>
    </location>
</feature>
<sequence length="247" mass="27199">MSSEVHPPADADEQIAQLLQRSAELDATLPPIYTWDELCDIIAAVRLERLDRHPALEAFYRGEFMTLIRKLYGTSEAYLRKQLGWPRPDPREEGRKAYWEREDVTVVRRNDLPYGVPKDVIHYVVWVNLPLFHPHLCTPAASALSTPLASSSGTATPSGPSHANPLAQPTSASTLASKLVDGGAGAKGRRQRVAPTKGTWDHVSENGLGGLTGEAERRFANPPYLQSVPGLAHFHVMARKVPLEEKA</sequence>
<dbReference type="GO" id="GO:0005737">
    <property type="term" value="C:cytoplasm"/>
    <property type="evidence" value="ECO:0007669"/>
    <property type="project" value="TreeGrafter"/>
</dbReference>
<dbReference type="Pfam" id="PF12239">
    <property type="entry name" value="DUF3605"/>
    <property type="match status" value="1"/>
</dbReference>
<proteinExistence type="predicted"/>
<evidence type="ECO:0000256" key="1">
    <source>
        <dbReference type="SAM" id="MobiDB-lite"/>
    </source>
</evidence>
<keyword evidence="3" id="KW-1185">Reference proteome</keyword>
<dbReference type="PANTHER" id="PTHR35020:SF2">
    <property type="entry name" value="N-ACETYLGLUCOSAMINE-INDUCED PROTEIN 1"/>
    <property type="match status" value="1"/>
</dbReference>
<comment type="caution">
    <text evidence="2">The sequence shown here is derived from an EMBL/GenBank/DDBJ whole genome shotgun (WGS) entry which is preliminary data.</text>
</comment>
<reference evidence="2 3" key="1">
    <citation type="submission" date="2021-12" db="EMBL/GenBank/DDBJ databases">
        <title>High titer production of polyol ester of fatty acids by Rhodotorula paludigena BS15 towards product separation-free biomass refinery.</title>
        <authorList>
            <person name="Mano J."/>
            <person name="Ono H."/>
            <person name="Tanaka T."/>
            <person name="Naito K."/>
            <person name="Sushida H."/>
            <person name="Ike M."/>
            <person name="Tokuyasu K."/>
            <person name="Kitaoka M."/>
        </authorList>
    </citation>
    <scope>NUCLEOTIDE SEQUENCE [LARGE SCALE GENOMIC DNA]</scope>
    <source>
        <strain evidence="2 3">BS15</strain>
    </source>
</reference>
<dbReference type="Proteomes" id="UP001342314">
    <property type="component" value="Unassembled WGS sequence"/>
</dbReference>
<name>A0AAV5GPG7_9BASI</name>
<feature type="compositionally biased region" description="Low complexity" evidence="1">
    <location>
        <begin position="146"/>
        <end position="161"/>
    </location>
</feature>